<sequence>MTELTEEEVAAIRGQLHEMRVEHRDLDLVIDHLTLSPPPDQLLVRRLKKRKLLLKDRMDQLERLLVPDVPA</sequence>
<evidence type="ECO:0000313" key="2">
    <source>
        <dbReference type="Proteomes" id="UP000683428"/>
    </source>
</evidence>
<dbReference type="EMBL" id="CP064782">
    <property type="protein sequence ID" value="QWT49322.1"/>
    <property type="molecule type" value="Genomic_DNA"/>
</dbReference>
<dbReference type="Proteomes" id="UP000683428">
    <property type="component" value="Chromosome"/>
</dbReference>
<dbReference type="AlphaFoldDB" id="A0A975XV02"/>
<keyword evidence="2" id="KW-1185">Reference proteome</keyword>
<accession>A0A975XV02</accession>
<gene>
    <name evidence="1" type="ORF">Azoinq_01520</name>
</gene>
<proteinExistence type="predicted"/>
<name>A0A975XV02_9RHOO</name>
<dbReference type="Pfam" id="PF04325">
    <property type="entry name" value="DUF465"/>
    <property type="match status" value="1"/>
</dbReference>
<dbReference type="KEGG" id="aiq:Azoinq_01520"/>
<protein>
    <submittedName>
        <fullName evidence="1">DUF465 domain-containing protein</fullName>
    </submittedName>
</protein>
<dbReference type="RefSeq" id="WP_216127479.1">
    <property type="nucleotide sequence ID" value="NZ_CP064782.1"/>
</dbReference>
<organism evidence="1 2">
    <name type="scientific">Azospira inquinata</name>
    <dbReference type="NCBI Taxonomy" id="2785627"/>
    <lineage>
        <taxon>Bacteria</taxon>
        <taxon>Pseudomonadati</taxon>
        <taxon>Pseudomonadota</taxon>
        <taxon>Betaproteobacteria</taxon>
        <taxon>Rhodocyclales</taxon>
        <taxon>Rhodocyclaceae</taxon>
        <taxon>Azospira</taxon>
    </lineage>
</organism>
<dbReference type="InterPro" id="IPR007420">
    <property type="entry name" value="DUF465"/>
</dbReference>
<reference evidence="1" key="1">
    <citation type="submission" date="2020-11" db="EMBL/GenBank/DDBJ databases">
        <title>Azospira inquinata sp. nov.</title>
        <authorList>
            <person name="Moe W.M."/>
            <person name="Mikes M.C."/>
        </authorList>
    </citation>
    <scope>NUCLEOTIDE SEQUENCE</scope>
    <source>
        <strain evidence="1">Azo-3</strain>
    </source>
</reference>
<evidence type="ECO:0000313" key="1">
    <source>
        <dbReference type="EMBL" id="QWT49322.1"/>
    </source>
</evidence>